<accession>A0A4R3NGJ9</accession>
<dbReference type="AlphaFoldDB" id="A0A4R3NGJ9"/>
<dbReference type="InterPro" id="IPR036390">
    <property type="entry name" value="WH_DNA-bd_sf"/>
</dbReference>
<dbReference type="EMBL" id="SMAR01000049">
    <property type="protein sequence ID" value="TCT29722.1"/>
    <property type="molecule type" value="Genomic_DNA"/>
</dbReference>
<sequence length="176" mass="19979">MLLWWQITASQWLTGIEVHTKKHHVALNSCRERMTRDEIIKGLGAQPHDPFVWFDGPPVLEQIPPGTVGVNSIKIASVIENRPSRYVNLLPMLRMSLIGLIYDPQLDGGILPLQMLADRLGVSRFTIPRNCVVLEEMGLFYKVTKNGRYAVEPDTALVVFHDLFVPLPAKRLRKDD</sequence>
<evidence type="ECO:0000313" key="2">
    <source>
        <dbReference type="Proteomes" id="UP000295097"/>
    </source>
</evidence>
<protein>
    <submittedName>
        <fullName evidence="1">Uncharacterized protein</fullName>
    </submittedName>
</protein>
<comment type="caution">
    <text evidence="1">The sequence shown here is derived from an EMBL/GenBank/DDBJ whole genome shotgun (WGS) entry which is preliminary data.</text>
</comment>
<name>A0A4R3NGJ9_9HYPH</name>
<keyword evidence="2" id="KW-1185">Reference proteome</keyword>
<organism evidence="1 2">
    <name type="scientific">Martelella mediterranea</name>
    <dbReference type="NCBI Taxonomy" id="293089"/>
    <lineage>
        <taxon>Bacteria</taxon>
        <taxon>Pseudomonadati</taxon>
        <taxon>Pseudomonadota</taxon>
        <taxon>Alphaproteobacteria</taxon>
        <taxon>Hyphomicrobiales</taxon>
        <taxon>Aurantimonadaceae</taxon>
        <taxon>Martelella</taxon>
    </lineage>
</organism>
<gene>
    <name evidence="1" type="ORF">EDC90_104916</name>
</gene>
<reference evidence="1 2" key="1">
    <citation type="submission" date="2019-03" db="EMBL/GenBank/DDBJ databases">
        <title>Freshwater and sediment microbial communities from various areas in North America, analyzing microbe dynamics in response to fracking.</title>
        <authorList>
            <person name="Lamendella R."/>
        </authorList>
    </citation>
    <scope>NUCLEOTIDE SEQUENCE [LARGE SCALE GENOMIC DNA]</scope>
    <source>
        <strain evidence="1 2">175.2</strain>
    </source>
</reference>
<dbReference type="SUPFAM" id="SSF46785">
    <property type="entry name" value="Winged helix' DNA-binding domain"/>
    <property type="match status" value="1"/>
</dbReference>
<evidence type="ECO:0000313" key="1">
    <source>
        <dbReference type="EMBL" id="TCT29722.1"/>
    </source>
</evidence>
<proteinExistence type="predicted"/>
<dbReference type="Proteomes" id="UP000295097">
    <property type="component" value="Unassembled WGS sequence"/>
</dbReference>